<feature type="active site" description="Nucleophile" evidence="6 7">
    <location>
        <position position="139"/>
    </location>
</feature>
<feature type="active site" evidence="7">
    <location>
        <position position="250"/>
    </location>
</feature>
<dbReference type="InterPro" id="IPR015527">
    <property type="entry name" value="Pept_C26_g-glut_hydrolase"/>
</dbReference>
<dbReference type="Proteomes" id="UP000504632">
    <property type="component" value="Chromosome 1"/>
</dbReference>
<dbReference type="OrthoDB" id="64220at2759"/>
<evidence type="ECO:0000256" key="5">
    <source>
        <dbReference type="ARBA" id="ARBA00022801"/>
    </source>
</evidence>
<keyword evidence="4 8" id="KW-0732">Signal</keyword>
<organism evidence="9 10">
    <name type="scientific">Chanos chanos</name>
    <name type="common">Milkfish</name>
    <name type="synonym">Mugil chanos</name>
    <dbReference type="NCBI Taxonomy" id="29144"/>
    <lineage>
        <taxon>Eukaryota</taxon>
        <taxon>Metazoa</taxon>
        <taxon>Chordata</taxon>
        <taxon>Craniata</taxon>
        <taxon>Vertebrata</taxon>
        <taxon>Euteleostomi</taxon>
        <taxon>Actinopterygii</taxon>
        <taxon>Neopterygii</taxon>
        <taxon>Teleostei</taxon>
        <taxon>Ostariophysi</taxon>
        <taxon>Gonorynchiformes</taxon>
        <taxon>Chanidae</taxon>
        <taxon>Chanos</taxon>
    </lineage>
</organism>
<dbReference type="SUPFAM" id="SSF52317">
    <property type="entry name" value="Class I glutamine amidotransferase-like"/>
    <property type="match status" value="1"/>
</dbReference>
<keyword evidence="5 7" id="KW-0378">Hydrolase</keyword>
<comment type="similarity">
    <text evidence="2">Belongs to the peptidase C26 family.</text>
</comment>
<comment type="subcellular location">
    <subcellularLocation>
        <location evidence="1">Secreted</location>
        <location evidence="1">Extracellular space</location>
    </subcellularLocation>
</comment>
<evidence type="ECO:0000256" key="3">
    <source>
        <dbReference type="ARBA" id="ARBA00022525"/>
    </source>
</evidence>
<dbReference type="FunCoup" id="A0A6J2USL8">
    <property type="interactions" value="91"/>
</dbReference>
<dbReference type="PROSITE" id="PS51273">
    <property type="entry name" value="GATASE_TYPE_1"/>
    <property type="match status" value="1"/>
</dbReference>
<feature type="active site" description="Proton donor" evidence="6">
    <location>
        <position position="250"/>
    </location>
</feature>
<evidence type="ECO:0000256" key="2">
    <source>
        <dbReference type="ARBA" id="ARBA00011083"/>
    </source>
</evidence>
<proteinExistence type="inferred from homology"/>
<accession>A0A6J2USL8</accession>
<dbReference type="InterPro" id="IPR029062">
    <property type="entry name" value="Class_I_gatase-like"/>
</dbReference>
<dbReference type="GeneID" id="115805599"/>
<evidence type="ECO:0000256" key="4">
    <source>
        <dbReference type="ARBA" id="ARBA00022729"/>
    </source>
</evidence>
<comment type="catalytic activity">
    <reaction evidence="7">
        <text>(6S)-5,6,7,8-tetrahydrofolyl-(gamma-L-Glu)(n) + (n-1) H2O = (6S)-5,6,7,8-tetrahydrofolate + (n-1) L-glutamate</text>
        <dbReference type="Rhea" id="RHEA:56784"/>
        <dbReference type="Rhea" id="RHEA-COMP:14738"/>
        <dbReference type="ChEBI" id="CHEBI:15377"/>
        <dbReference type="ChEBI" id="CHEBI:29985"/>
        <dbReference type="ChEBI" id="CHEBI:57453"/>
        <dbReference type="ChEBI" id="CHEBI:141005"/>
        <dbReference type="EC" id="3.4.19.9"/>
    </reaction>
</comment>
<evidence type="ECO:0000256" key="6">
    <source>
        <dbReference type="PIRSR" id="PIRSR615527-1"/>
    </source>
</evidence>
<dbReference type="AlphaFoldDB" id="A0A6J2USL8"/>
<dbReference type="GO" id="GO:0005773">
    <property type="term" value="C:vacuole"/>
    <property type="evidence" value="ECO:0007669"/>
    <property type="project" value="TreeGrafter"/>
</dbReference>
<dbReference type="GO" id="GO:0046900">
    <property type="term" value="P:tetrahydrofolylpolyglutamate metabolic process"/>
    <property type="evidence" value="ECO:0007669"/>
    <property type="project" value="TreeGrafter"/>
</dbReference>
<evidence type="ECO:0000256" key="1">
    <source>
        <dbReference type="ARBA" id="ARBA00004239"/>
    </source>
</evidence>
<dbReference type="EC" id="3.4.19.9" evidence="7"/>
<dbReference type="InterPro" id="IPR011697">
    <property type="entry name" value="Peptidase_C26"/>
</dbReference>
<dbReference type="Gene3D" id="3.40.50.880">
    <property type="match status" value="1"/>
</dbReference>
<evidence type="ECO:0000313" key="10">
    <source>
        <dbReference type="RefSeq" id="XP_030622096.1"/>
    </source>
</evidence>
<dbReference type="PANTHER" id="PTHR11315">
    <property type="entry name" value="PROTEASE FAMILY C26 GAMMA-GLUTAMYL HYDROLASE"/>
    <property type="match status" value="1"/>
</dbReference>
<gene>
    <name evidence="10" type="primary">LOC115805599</name>
</gene>
<feature type="signal peptide" evidence="8">
    <location>
        <begin position="1"/>
        <end position="23"/>
    </location>
</feature>
<dbReference type="GO" id="GO:0005576">
    <property type="term" value="C:extracellular region"/>
    <property type="evidence" value="ECO:0007669"/>
    <property type="project" value="UniProtKB-SubCell"/>
</dbReference>
<protein>
    <recommendedName>
        <fullName evidence="7">folate gamma-glutamyl hydrolase</fullName>
        <ecNumber evidence="7">3.4.19.9</ecNumber>
    </recommendedName>
</protein>
<reference evidence="10" key="1">
    <citation type="submission" date="2025-08" db="UniProtKB">
        <authorList>
            <consortium name="RefSeq"/>
        </authorList>
    </citation>
    <scope>IDENTIFICATION</scope>
</reference>
<dbReference type="PANTHER" id="PTHR11315:SF1">
    <property type="entry name" value="FOLATE GAMMA-GLUTAMYL HYDROLASE"/>
    <property type="match status" value="1"/>
</dbReference>
<evidence type="ECO:0000256" key="8">
    <source>
        <dbReference type="SAM" id="SignalP"/>
    </source>
</evidence>
<name>A0A6J2USL8_CHACN</name>
<feature type="chain" id="PRO_5026902040" description="folate gamma-glutamyl hydrolase" evidence="8">
    <location>
        <begin position="24"/>
        <end position="323"/>
    </location>
</feature>
<dbReference type="PROSITE" id="PS51257">
    <property type="entry name" value="PROKAR_LIPOPROTEIN"/>
    <property type="match status" value="1"/>
</dbReference>
<dbReference type="RefSeq" id="XP_030622096.1">
    <property type="nucleotide sequence ID" value="XM_030766236.1"/>
</dbReference>
<dbReference type="FunFam" id="3.40.50.880:FF:000024">
    <property type="entry name" value="Folate gamma-glutamyl hydrolase"/>
    <property type="match status" value="1"/>
</dbReference>
<evidence type="ECO:0000256" key="7">
    <source>
        <dbReference type="PROSITE-ProRule" id="PRU00607"/>
    </source>
</evidence>
<dbReference type="Pfam" id="PF07722">
    <property type="entry name" value="Peptidase_C26"/>
    <property type="match status" value="1"/>
</dbReference>
<keyword evidence="9" id="KW-1185">Reference proteome</keyword>
<dbReference type="GO" id="GO:0034722">
    <property type="term" value="F:gamma-glutamyl-peptidase activity"/>
    <property type="evidence" value="ECO:0007669"/>
    <property type="project" value="UniProtKB-UniRule"/>
</dbReference>
<evidence type="ECO:0000313" key="9">
    <source>
        <dbReference type="Proteomes" id="UP000504632"/>
    </source>
</evidence>
<dbReference type="PROSITE" id="PS51275">
    <property type="entry name" value="PEPTIDASE_C26_GGH"/>
    <property type="match status" value="1"/>
</dbReference>
<dbReference type="InParanoid" id="A0A6J2USL8"/>
<sequence length="323" mass="36276">MKSGMLALNTLLFSCVITGVCSALLPTRLQADAQENNRPIIGILTQEISDDVMKKFGKTYIPASYVQYVESGGARVMPVKLNQSFAEHEKIFKSINGLLLIGGAVDLETSDFAHTAEIYFKLALKANDNGDYFPIWGTCLGLQLLTVLVAGENLLTRATAENVSLPLTFTEDPLLSRMFKSFPDKVLKALATEPLTGNFHHYGVTAEAFLNNQKLNDFFSILSTNIAENGSKFVSTMEGKKYPFYGVQWHPEVNRFQWDPNYQFPHSKNAVRVSSLLAEFFVNEARRSLHRFSQPEEEIKALIYNYSPVYVGNITAYELSYFF</sequence>
<keyword evidence="3" id="KW-0964">Secreted</keyword>